<evidence type="ECO:0000259" key="1">
    <source>
        <dbReference type="PROSITE" id="PS51011"/>
    </source>
</evidence>
<dbReference type="SUPFAM" id="SSF46774">
    <property type="entry name" value="ARID-like"/>
    <property type="match status" value="1"/>
</dbReference>
<protein>
    <recommendedName>
        <fullName evidence="1">ARID domain-containing protein</fullName>
    </recommendedName>
</protein>
<dbReference type="EMBL" id="JAAGAX010000011">
    <property type="protein sequence ID" value="KAF2297832.1"/>
    <property type="molecule type" value="Genomic_DNA"/>
</dbReference>
<keyword evidence="3" id="KW-1185">Reference proteome</keyword>
<comment type="caution">
    <text evidence="2">The sequence shown here is derived from an EMBL/GenBank/DDBJ whole genome shotgun (WGS) entry which is preliminary data.</text>
</comment>
<dbReference type="CDD" id="cd16100">
    <property type="entry name" value="ARID"/>
    <property type="match status" value="1"/>
</dbReference>
<reference evidence="2 3" key="1">
    <citation type="journal article" date="2020" name="Mol. Plant">
        <title>The Chromosome-Based Rubber Tree Genome Provides New Insights into Spurge Genome Evolution and Rubber Biosynthesis.</title>
        <authorList>
            <person name="Liu J."/>
            <person name="Shi C."/>
            <person name="Shi C.C."/>
            <person name="Li W."/>
            <person name="Zhang Q.J."/>
            <person name="Zhang Y."/>
            <person name="Li K."/>
            <person name="Lu H.F."/>
            <person name="Shi C."/>
            <person name="Zhu S.T."/>
            <person name="Xiao Z.Y."/>
            <person name="Nan H."/>
            <person name="Yue Y."/>
            <person name="Zhu X.G."/>
            <person name="Wu Y."/>
            <person name="Hong X.N."/>
            <person name="Fan G.Y."/>
            <person name="Tong Y."/>
            <person name="Zhang D."/>
            <person name="Mao C.L."/>
            <person name="Liu Y.L."/>
            <person name="Hao S.J."/>
            <person name="Liu W.Q."/>
            <person name="Lv M.Q."/>
            <person name="Zhang H.B."/>
            <person name="Liu Y."/>
            <person name="Hu-Tang G.R."/>
            <person name="Wang J.P."/>
            <person name="Wang J.H."/>
            <person name="Sun Y.H."/>
            <person name="Ni S.B."/>
            <person name="Chen W.B."/>
            <person name="Zhang X.C."/>
            <person name="Jiao Y.N."/>
            <person name="Eichler E.E."/>
            <person name="Li G.H."/>
            <person name="Liu X."/>
            <person name="Gao L.Z."/>
        </authorList>
    </citation>
    <scope>NUCLEOTIDE SEQUENCE [LARGE SCALE GENOMIC DNA]</scope>
    <source>
        <strain evidence="3">cv. GT1</strain>
        <tissue evidence="2">Leaf</tissue>
    </source>
</reference>
<dbReference type="Gene3D" id="1.10.150.60">
    <property type="entry name" value="ARID DNA-binding domain"/>
    <property type="match status" value="1"/>
</dbReference>
<dbReference type="PROSITE" id="PS51011">
    <property type="entry name" value="ARID"/>
    <property type="match status" value="1"/>
</dbReference>
<organism evidence="2 3">
    <name type="scientific">Hevea brasiliensis</name>
    <name type="common">Para rubber tree</name>
    <name type="synonym">Siphonia brasiliensis</name>
    <dbReference type="NCBI Taxonomy" id="3981"/>
    <lineage>
        <taxon>Eukaryota</taxon>
        <taxon>Viridiplantae</taxon>
        <taxon>Streptophyta</taxon>
        <taxon>Embryophyta</taxon>
        <taxon>Tracheophyta</taxon>
        <taxon>Spermatophyta</taxon>
        <taxon>Magnoliopsida</taxon>
        <taxon>eudicotyledons</taxon>
        <taxon>Gunneridae</taxon>
        <taxon>Pentapetalae</taxon>
        <taxon>rosids</taxon>
        <taxon>fabids</taxon>
        <taxon>Malpighiales</taxon>
        <taxon>Euphorbiaceae</taxon>
        <taxon>Crotonoideae</taxon>
        <taxon>Micrandreae</taxon>
        <taxon>Hevea</taxon>
    </lineage>
</organism>
<dbReference type="GO" id="GO:0003677">
    <property type="term" value="F:DNA binding"/>
    <property type="evidence" value="ECO:0007669"/>
    <property type="project" value="InterPro"/>
</dbReference>
<dbReference type="CDD" id="cd00167">
    <property type="entry name" value="SANT"/>
    <property type="match status" value="1"/>
</dbReference>
<evidence type="ECO:0000313" key="3">
    <source>
        <dbReference type="Proteomes" id="UP000467840"/>
    </source>
</evidence>
<dbReference type="PANTHER" id="PTHR46410">
    <property type="entry name" value="AT-RICH INTERACTIVE DOMAIN-CONTAINING PROTEIN 2"/>
    <property type="match status" value="1"/>
</dbReference>
<proteinExistence type="predicted"/>
<accession>A0A6A6L8Q9</accession>
<dbReference type="InterPro" id="IPR001606">
    <property type="entry name" value="ARID_dom"/>
</dbReference>
<dbReference type="Pfam" id="PF01388">
    <property type="entry name" value="ARID"/>
    <property type="match status" value="1"/>
</dbReference>
<name>A0A6A6L8Q9_HEVBR</name>
<dbReference type="PANTHER" id="PTHR46410:SF18">
    <property type="entry name" value="AT-RICH INTERACTIVE DOMAIN-CONTAINING PROTEIN 2"/>
    <property type="match status" value="1"/>
</dbReference>
<dbReference type="AlphaFoldDB" id="A0A6A6L8Q9"/>
<evidence type="ECO:0000313" key="2">
    <source>
        <dbReference type="EMBL" id="KAF2297832.1"/>
    </source>
</evidence>
<dbReference type="InterPro" id="IPR036431">
    <property type="entry name" value="ARID_dom_sf"/>
</dbReference>
<dbReference type="InterPro" id="IPR001005">
    <property type="entry name" value="SANT/Myb"/>
</dbReference>
<dbReference type="SMART" id="SM01014">
    <property type="entry name" value="ARID"/>
    <property type="match status" value="1"/>
</dbReference>
<sequence>MLANGSSLDCADIINGCKGDVCCSDANHDVKDRNAVHETDDDYEVKLRCLFDKVLSVFSNEAAARGCIRPIPALLADGQSLDLFKLFQVVRKRGGFDLVNGFWTFVVKELGLDIGVSTSVKLVYFKYLYELERWLRGGFRDGRLGNGQCHSDGNFSCISMELETEFRSLLSQGYPNGKNVKHKKNGKNIHVDILKCKKGLLDTKDVLKVCNGVGNKHTDDGNVPDYKEIHSNNDDDGVVILDPAIGNNFFFTKEKTRITTNNAELGNELWVQAVRARDALLRKRHFDSNSERTLLQNNHKMHPSMYEDVTSSSDQSAEKLRCSERLPTSVKSRLCSCCDSCAAQSQLISPLKTEFEDGLKEQPLVDDDLSAVKTTLSPSGDEQIQRHVLVGPRFQAEVPKWTGIVSESDPRWLGTQVWPFNGDHNALVETDSIGKGRPDFCGCQLQGWTAEEEIRFKNMVRLNPPSLDKCFWDDSRKYFPRKKREELVSYYFNVFLVQRRSYQNRVTPKHIDSDDDESEFGSLSDRYGHGAVQVPGSNMLMCSENKQSSEFK</sequence>
<dbReference type="Proteomes" id="UP000467840">
    <property type="component" value="Chromosome 1"/>
</dbReference>
<gene>
    <name evidence="2" type="ORF">GH714_003845</name>
</gene>
<dbReference type="SMART" id="SM00501">
    <property type="entry name" value="BRIGHT"/>
    <property type="match status" value="1"/>
</dbReference>
<feature type="domain" description="ARID" evidence="1">
    <location>
        <begin position="45"/>
        <end position="136"/>
    </location>
</feature>